<dbReference type="PROSITE" id="PS00101">
    <property type="entry name" value="HEXAPEP_TRANSFERASES"/>
    <property type="match status" value="1"/>
</dbReference>
<evidence type="ECO:0000256" key="1">
    <source>
        <dbReference type="ARBA" id="ARBA00022679"/>
    </source>
</evidence>
<dbReference type="InterPro" id="IPR020019">
    <property type="entry name" value="AcTrfase_PglD-like"/>
</dbReference>
<name>A0A6J7XSX0_9ZZZZ</name>
<dbReference type="AlphaFoldDB" id="A0A6J7XSX0"/>
<dbReference type="InterPro" id="IPR050179">
    <property type="entry name" value="Trans_hexapeptide_repeat"/>
</dbReference>
<dbReference type="InterPro" id="IPR018357">
    <property type="entry name" value="Hexapep_transf_CS"/>
</dbReference>
<protein>
    <submittedName>
        <fullName evidence="2">Unannotated protein</fullName>
    </submittedName>
</protein>
<dbReference type="EMBL" id="CAFBSG010000011">
    <property type="protein sequence ID" value="CAB5240460.1"/>
    <property type="molecule type" value="Genomic_DNA"/>
</dbReference>
<proteinExistence type="predicted"/>
<keyword evidence="1" id="KW-0808">Transferase</keyword>
<dbReference type="Pfam" id="PF00132">
    <property type="entry name" value="Hexapep"/>
    <property type="match status" value="1"/>
</dbReference>
<dbReference type="PANTHER" id="PTHR43300:SF7">
    <property type="entry name" value="UDP-N-ACETYLBACILLOSAMINE N-ACETYLTRANSFERASE"/>
    <property type="match status" value="1"/>
</dbReference>
<evidence type="ECO:0000313" key="2">
    <source>
        <dbReference type="EMBL" id="CAB5240460.1"/>
    </source>
</evidence>
<dbReference type="PANTHER" id="PTHR43300">
    <property type="entry name" value="ACETYLTRANSFERASE"/>
    <property type="match status" value="1"/>
</dbReference>
<dbReference type="InterPro" id="IPR011004">
    <property type="entry name" value="Trimer_LpxA-like_sf"/>
</dbReference>
<dbReference type="CDD" id="cd03360">
    <property type="entry name" value="LbH_AT_putative"/>
    <property type="match status" value="1"/>
</dbReference>
<reference evidence="2" key="1">
    <citation type="submission" date="2020-05" db="EMBL/GenBank/DDBJ databases">
        <authorList>
            <person name="Chiriac C."/>
            <person name="Salcher M."/>
            <person name="Ghai R."/>
            <person name="Kavagutti S V."/>
        </authorList>
    </citation>
    <scope>NUCLEOTIDE SEQUENCE</scope>
</reference>
<organism evidence="2">
    <name type="scientific">freshwater metagenome</name>
    <dbReference type="NCBI Taxonomy" id="449393"/>
    <lineage>
        <taxon>unclassified sequences</taxon>
        <taxon>metagenomes</taxon>
        <taxon>ecological metagenomes</taxon>
    </lineage>
</organism>
<dbReference type="SUPFAM" id="SSF51161">
    <property type="entry name" value="Trimeric LpxA-like enzymes"/>
    <property type="match status" value="1"/>
</dbReference>
<sequence length="209" mass="22137">MSNKKSEILFFGVRSASFGDFCEVAKSLSLNPLYVDNLPKGESQNTETFFHSNELEKFHFGLPIVISIVTPEYRKIAMLHAIELGFRDFPAFVSPNADIASNATVESGVFVNTSSIIGQSAYLARNCVINRGANVGHDVRIGEFTHVAPSACILGSSKIGANVLVGANSTVLHNLEIGPGAVIGAGAVVIHDVLAGQTVVGNPARVIKD</sequence>
<dbReference type="InterPro" id="IPR001451">
    <property type="entry name" value="Hexapep"/>
</dbReference>
<dbReference type="Gene3D" id="2.160.10.10">
    <property type="entry name" value="Hexapeptide repeat proteins"/>
    <property type="match status" value="1"/>
</dbReference>
<dbReference type="GO" id="GO:0016740">
    <property type="term" value="F:transferase activity"/>
    <property type="evidence" value="ECO:0007669"/>
    <property type="project" value="UniProtKB-KW"/>
</dbReference>
<accession>A0A6J7XSX0</accession>
<gene>
    <name evidence="2" type="ORF">UFOPK3554_00858</name>
</gene>